<dbReference type="Gene3D" id="3.40.50.150">
    <property type="entry name" value="Vaccinia Virus protein VP39"/>
    <property type="match status" value="1"/>
</dbReference>
<evidence type="ECO:0000313" key="2">
    <source>
        <dbReference type="Proteomes" id="UP000187266"/>
    </source>
</evidence>
<dbReference type="STRING" id="1267768.BV394_10660"/>
<organism evidence="1 2">
    <name type="scientific">Brevirhabdus pacifica</name>
    <dbReference type="NCBI Taxonomy" id="1267768"/>
    <lineage>
        <taxon>Bacteria</taxon>
        <taxon>Pseudomonadati</taxon>
        <taxon>Pseudomonadota</taxon>
        <taxon>Alphaproteobacteria</taxon>
        <taxon>Rhodobacterales</taxon>
        <taxon>Paracoccaceae</taxon>
        <taxon>Brevirhabdus</taxon>
    </lineage>
</organism>
<evidence type="ECO:0000313" key="1">
    <source>
        <dbReference type="EMBL" id="APX90124.1"/>
    </source>
</evidence>
<accession>A0A2M9D4A5</accession>
<protein>
    <submittedName>
        <fullName evidence="1">Uncharacterized protein</fullName>
    </submittedName>
</protein>
<dbReference type="InterPro" id="IPR029063">
    <property type="entry name" value="SAM-dependent_MTases_sf"/>
</dbReference>
<dbReference type="Proteomes" id="UP000187266">
    <property type="component" value="Chromosome"/>
</dbReference>
<dbReference type="EMBL" id="CP019124">
    <property type="protein sequence ID" value="APX90124.1"/>
    <property type="molecule type" value="Genomic_DNA"/>
</dbReference>
<reference evidence="1 2" key="1">
    <citation type="submission" date="2017-01" db="EMBL/GenBank/DDBJ databases">
        <title>Genomic analysis of Xuhuaishuia manganoxidans DY6-4.</title>
        <authorList>
            <person name="Wang X."/>
        </authorList>
    </citation>
    <scope>NUCLEOTIDE SEQUENCE [LARGE SCALE GENOMIC DNA]</scope>
    <source>
        <strain evidence="1 2">DY6-4</strain>
    </source>
</reference>
<dbReference type="SUPFAM" id="SSF53335">
    <property type="entry name" value="S-adenosyl-L-methionine-dependent methyltransferases"/>
    <property type="match status" value="1"/>
</dbReference>
<name>A0A1U7DJE8_9RHOB</name>
<dbReference type="OrthoDB" id="7873666at2"/>
<accession>A0A1U7DJE8</accession>
<proteinExistence type="predicted"/>
<gene>
    <name evidence="1" type="ORF">BV394_10660</name>
</gene>
<keyword evidence="2" id="KW-1185">Reference proteome</keyword>
<sequence>MDVSDRLKELQGRPWLDIPYYSLGSARRVPTMLSRHEQLLYYWLGAVWARGVGEFVDVGSYVGGSTACLAEGHITANLPTRIHAFDRFTSSEALKRRMLYAAGIDPFEGEDILPLAKELLKPWAGRVTFHHGEITDQTWDGSPIEVLTLDASKVALKTDAMARMFLPAMVPGQSVLVQQDYLHCSQPWIAAQMELLADHFAPVGHCPDDSMVYLCTRQVDEEALERAEIGLLTDAEIFDLLDAARARHAGRGLDDRFDMMIRALEANPDKRIAWQFTPAPPPAE</sequence>
<dbReference type="AlphaFoldDB" id="A0A1U7DJE8"/>